<dbReference type="FunFam" id="3.40.50.720:FF:000084">
    <property type="entry name" value="Short-chain dehydrogenase reductase"/>
    <property type="match status" value="1"/>
</dbReference>
<dbReference type="Proteomes" id="UP000246004">
    <property type="component" value="Unassembled WGS sequence"/>
</dbReference>
<dbReference type="GO" id="GO:0032787">
    <property type="term" value="P:monocarboxylic acid metabolic process"/>
    <property type="evidence" value="ECO:0007669"/>
    <property type="project" value="UniProtKB-ARBA"/>
</dbReference>
<dbReference type="Gene3D" id="3.40.50.720">
    <property type="entry name" value="NAD(P)-binding Rossmann-like Domain"/>
    <property type="match status" value="1"/>
</dbReference>
<evidence type="ECO:0000256" key="1">
    <source>
        <dbReference type="ARBA" id="ARBA00006484"/>
    </source>
</evidence>
<dbReference type="PRINTS" id="PR00081">
    <property type="entry name" value="GDHRDH"/>
</dbReference>
<dbReference type="Proteomes" id="UP000217528">
    <property type="component" value="Unassembled WGS sequence"/>
</dbReference>
<dbReference type="NCBIfam" id="NF009466">
    <property type="entry name" value="PRK12826.1-2"/>
    <property type="match status" value="1"/>
</dbReference>
<dbReference type="OrthoDB" id="24596at2157"/>
<accession>A0A2A2HD54</accession>
<evidence type="ECO:0000313" key="3">
    <source>
        <dbReference type="EMBL" id="PWL07898.1"/>
    </source>
</evidence>
<keyword evidence="4" id="KW-1185">Reference proteome</keyword>
<dbReference type="PANTHER" id="PTHR42879:SF2">
    <property type="entry name" value="3-OXOACYL-[ACYL-CARRIER-PROTEIN] REDUCTASE FABG"/>
    <property type="match status" value="1"/>
</dbReference>
<evidence type="ECO:0000313" key="4">
    <source>
        <dbReference type="Proteomes" id="UP000217528"/>
    </source>
</evidence>
<dbReference type="InterPro" id="IPR020904">
    <property type="entry name" value="Sc_DH/Rdtase_CS"/>
</dbReference>
<reference evidence="3 5" key="1">
    <citation type="submission" date="2016-04" db="EMBL/GenBank/DDBJ databases">
        <title>Genome sequence of Methanosphaera cuniculi DSM 4103.</title>
        <authorList>
            <person name="Poehlein A."/>
            <person name="Seedorf H."/>
            <person name="Daniel R."/>
        </authorList>
    </citation>
    <scope>NUCLEOTIDE SEQUENCE [LARGE SCALE GENOMIC DNA]</scope>
    <source>
        <strain evidence="3 5">DSM 4103</strain>
    </source>
</reference>
<dbReference type="InterPro" id="IPR002347">
    <property type="entry name" value="SDR_fam"/>
</dbReference>
<dbReference type="InterPro" id="IPR036291">
    <property type="entry name" value="NAD(P)-bd_dom_sf"/>
</dbReference>
<evidence type="ECO:0000313" key="5">
    <source>
        <dbReference type="Proteomes" id="UP000246004"/>
    </source>
</evidence>
<dbReference type="NCBIfam" id="NF005559">
    <property type="entry name" value="PRK07231.1"/>
    <property type="match status" value="1"/>
</dbReference>
<protein>
    <submittedName>
        <fullName evidence="3">Bile acid 7-dehydroxylase 1/3</fullName>
        <ecNumber evidence="3">1.1.1.395</ecNumber>
    </submittedName>
</protein>
<reference evidence="2 4" key="2">
    <citation type="journal article" date="2017" name="BMC Genomics">
        <title>Genomic analysis of methanogenic archaea reveals a shift towards energy conservation.</title>
        <authorList>
            <person name="Gilmore S.P."/>
            <person name="Henske J.K."/>
            <person name="Sexton J.A."/>
            <person name="Solomon K.V."/>
            <person name="Seppala S."/>
            <person name="Yoo J.I."/>
            <person name="Huyett L.M."/>
            <person name="Pressman A."/>
            <person name="Cogan J.Z."/>
            <person name="Kivenson V."/>
            <person name="Peng X."/>
            <person name="Tan Y."/>
            <person name="Valentine D.L."/>
            <person name="O'Malley M.A."/>
        </authorList>
    </citation>
    <scope>NUCLEOTIDE SEQUENCE [LARGE SCALE GENOMIC DNA]</scope>
    <source>
        <strain evidence="2 4">1R-7</strain>
    </source>
</reference>
<dbReference type="Pfam" id="PF13561">
    <property type="entry name" value="adh_short_C2"/>
    <property type="match status" value="1"/>
</dbReference>
<dbReference type="GO" id="GO:0033792">
    <property type="term" value="F:3alpha-hydroxy bile acid-CoA-ester 3-dehydrogenase activity"/>
    <property type="evidence" value="ECO:0007669"/>
    <property type="project" value="UniProtKB-EC"/>
</dbReference>
<dbReference type="EC" id="1.1.1.395" evidence="3"/>
<dbReference type="PANTHER" id="PTHR42879">
    <property type="entry name" value="3-OXOACYL-(ACYL-CARRIER-PROTEIN) REDUCTASE"/>
    <property type="match status" value="1"/>
</dbReference>
<dbReference type="InterPro" id="IPR050259">
    <property type="entry name" value="SDR"/>
</dbReference>
<dbReference type="EMBL" id="LMVN01000019">
    <property type="protein sequence ID" value="PAV07327.1"/>
    <property type="molecule type" value="Genomic_DNA"/>
</dbReference>
<dbReference type="EMBL" id="LWMS01000042">
    <property type="protein sequence ID" value="PWL07898.1"/>
    <property type="molecule type" value="Genomic_DNA"/>
</dbReference>
<comment type="similarity">
    <text evidence="1">Belongs to the short-chain dehydrogenases/reductases (SDR) family.</text>
</comment>
<dbReference type="CDD" id="cd05233">
    <property type="entry name" value="SDR_c"/>
    <property type="match status" value="1"/>
</dbReference>
<dbReference type="PRINTS" id="PR00080">
    <property type="entry name" value="SDRFAMILY"/>
</dbReference>
<dbReference type="RefSeq" id="WP_095608697.1">
    <property type="nucleotide sequence ID" value="NZ_CAUHCB010000002.1"/>
</dbReference>
<dbReference type="PROSITE" id="PS00061">
    <property type="entry name" value="ADH_SHORT"/>
    <property type="match status" value="1"/>
</dbReference>
<keyword evidence="3" id="KW-0560">Oxidoreductase</keyword>
<dbReference type="SUPFAM" id="SSF51735">
    <property type="entry name" value="NAD(P)-binding Rossmann-fold domains"/>
    <property type="match status" value="1"/>
</dbReference>
<organism evidence="2 4">
    <name type="scientific">Methanosphaera cuniculi</name>
    <dbReference type="NCBI Taxonomy" id="1077256"/>
    <lineage>
        <taxon>Archaea</taxon>
        <taxon>Methanobacteriati</taxon>
        <taxon>Methanobacteriota</taxon>
        <taxon>Methanomada group</taxon>
        <taxon>Methanobacteria</taxon>
        <taxon>Methanobacteriales</taxon>
        <taxon>Methanobacteriaceae</taxon>
        <taxon>Methanosphaera</taxon>
    </lineage>
</organism>
<dbReference type="AlphaFoldDB" id="A0A2A2HD54"/>
<name>A0A2A2HD54_9EURY</name>
<gene>
    <name evidence="3" type="primary">baiA1</name>
    <name evidence="2" type="ORF">ASJ82_00320</name>
    <name evidence="3" type="ORF">MSCUN_11410</name>
</gene>
<proteinExistence type="inferred from homology"/>
<sequence length="247" mass="26666">MLKDKVAVVTGGTRGIGFATVKEFLENGCKVVLFGSRQESVDKALAKLNDINPDYPVEGMYPKITEYDEVEKAFTEIVDKYGKIDILVNNAGVSEKEPIEELSVEEFEKTIDLNVNAVYICSKAAVEVMKNQEKGVILNTSSMVSLYGQSSGCSYPASKFAVNGLTKSLARELGKYQIRVNAVAPGVIATDMVANLPDDLVEKICATIPLQRMGQPEDIANAFVFLASDKASYITGAILSVDGATMT</sequence>
<comment type="caution">
    <text evidence="2">The sequence shown here is derived from an EMBL/GenBank/DDBJ whole genome shotgun (WGS) entry which is preliminary data.</text>
</comment>
<evidence type="ECO:0000313" key="2">
    <source>
        <dbReference type="EMBL" id="PAV07327.1"/>
    </source>
</evidence>